<dbReference type="GO" id="GO:0000976">
    <property type="term" value="F:transcription cis-regulatory region binding"/>
    <property type="evidence" value="ECO:0007669"/>
    <property type="project" value="TreeGrafter"/>
</dbReference>
<keyword evidence="1" id="KW-0678">Repressor</keyword>
<feature type="domain" description="HTH tetR-type" evidence="6">
    <location>
        <begin position="7"/>
        <end position="67"/>
    </location>
</feature>
<dbReference type="InterPro" id="IPR036271">
    <property type="entry name" value="Tet_transcr_reg_TetR-rel_C_sf"/>
</dbReference>
<keyword evidence="8" id="KW-1185">Reference proteome</keyword>
<keyword evidence="3 5" id="KW-0238">DNA-binding</keyword>
<dbReference type="PROSITE" id="PS50977">
    <property type="entry name" value="HTH_TETR_2"/>
    <property type="match status" value="1"/>
</dbReference>
<dbReference type="Pfam" id="PF00440">
    <property type="entry name" value="TetR_N"/>
    <property type="match status" value="1"/>
</dbReference>
<dbReference type="InterPro" id="IPR050109">
    <property type="entry name" value="HTH-type_TetR-like_transc_reg"/>
</dbReference>
<dbReference type="SUPFAM" id="SSF46689">
    <property type="entry name" value="Homeodomain-like"/>
    <property type="match status" value="1"/>
</dbReference>
<dbReference type="Pfam" id="PF13977">
    <property type="entry name" value="TetR_C_6"/>
    <property type="match status" value="1"/>
</dbReference>
<organism evidence="7 8">
    <name type="scientific">Stackebrandtia endophytica</name>
    <dbReference type="NCBI Taxonomy" id="1496996"/>
    <lineage>
        <taxon>Bacteria</taxon>
        <taxon>Bacillati</taxon>
        <taxon>Actinomycetota</taxon>
        <taxon>Actinomycetes</taxon>
        <taxon>Glycomycetales</taxon>
        <taxon>Glycomycetaceae</taxon>
        <taxon>Stackebrandtia</taxon>
    </lineage>
</organism>
<reference evidence="7 8" key="1">
    <citation type="submission" date="2019-06" db="EMBL/GenBank/DDBJ databases">
        <title>Sequencing the genomes of 1000 actinobacteria strains.</title>
        <authorList>
            <person name="Klenk H.-P."/>
        </authorList>
    </citation>
    <scope>NUCLEOTIDE SEQUENCE [LARGE SCALE GENOMIC DNA]</scope>
    <source>
        <strain evidence="7 8">DSM 45928</strain>
    </source>
</reference>
<dbReference type="RefSeq" id="WP_142035239.1">
    <property type="nucleotide sequence ID" value="NZ_JBHTGS010000001.1"/>
</dbReference>
<evidence type="ECO:0000256" key="5">
    <source>
        <dbReference type="PROSITE-ProRule" id="PRU00335"/>
    </source>
</evidence>
<dbReference type="GO" id="GO:0003700">
    <property type="term" value="F:DNA-binding transcription factor activity"/>
    <property type="evidence" value="ECO:0007669"/>
    <property type="project" value="TreeGrafter"/>
</dbReference>
<dbReference type="PANTHER" id="PTHR30055">
    <property type="entry name" value="HTH-TYPE TRANSCRIPTIONAL REGULATOR RUTR"/>
    <property type="match status" value="1"/>
</dbReference>
<keyword evidence="2" id="KW-0805">Transcription regulation</keyword>
<feature type="DNA-binding region" description="H-T-H motif" evidence="5">
    <location>
        <begin position="30"/>
        <end position="49"/>
    </location>
</feature>
<keyword evidence="4" id="KW-0804">Transcription</keyword>
<evidence type="ECO:0000256" key="2">
    <source>
        <dbReference type="ARBA" id="ARBA00023015"/>
    </source>
</evidence>
<gene>
    <name evidence="7" type="ORF">FB566_0910</name>
</gene>
<accession>A0A543AS57</accession>
<evidence type="ECO:0000313" key="8">
    <source>
        <dbReference type="Proteomes" id="UP000317043"/>
    </source>
</evidence>
<dbReference type="EMBL" id="VFOW01000001">
    <property type="protein sequence ID" value="TQL75408.1"/>
    <property type="molecule type" value="Genomic_DNA"/>
</dbReference>
<evidence type="ECO:0000256" key="4">
    <source>
        <dbReference type="ARBA" id="ARBA00023163"/>
    </source>
</evidence>
<proteinExistence type="predicted"/>
<dbReference type="Gene3D" id="1.10.357.10">
    <property type="entry name" value="Tetracycline Repressor, domain 2"/>
    <property type="match status" value="1"/>
</dbReference>
<dbReference type="Proteomes" id="UP000317043">
    <property type="component" value="Unassembled WGS sequence"/>
</dbReference>
<dbReference type="PANTHER" id="PTHR30055:SF231">
    <property type="entry name" value="TRANSCRIPTIONAL REGULATORY PROTEIN (PROBABLY DEOR-FAMILY)-RELATED"/>
    <property type="match status" value="1"/>
</dbReference>
<evidence type="ECO:0000256" key="3">
    <source>
        <dbReference type="ARBA" id="ARBA00023125"/>
    </source>
</evidence>
<dbReference type="InterPro" id="IPR009057">
    <property type="entry name" value="Homeodomain-like_sf"/>
</dbReference>
<evidence type="ECO:0000256" key="1">
    <source>
        <dbReference type="ARBA" id="ARBA00022491"/>
    </source>
</evidence>
<dbReference type="InterPro" id="IPR001647">
    <property type="entry name" value="HTH_TetR"/>
</dbReference>
<dbReference type="SUPFAM" id="SSF48498">
    <property type="entry name" value="Tetracyclin repressor-like, C-terminal domain"/>
    <property type="match status" value="1"/>
</dbReference>
<dbReference type="InParanoid" id="A0A543AS57"/>
<dbReference type="InterPro" id="IPR039538">
    <property type="entry name" value="BetI_C"/>
</dbReference>
<dbReference type="OrthoDB" id="5242433at2"/>
<sequence length="193" mass="20787">MSEQNSDERRTRIIRAVWQVIASEGMGGVSMRNVAAAADVSVGQIQYWFRSKDELVKASLEVMLSAAHRRYLTDTENTDDREALWQLVGHAIPRAESARAGVSVFHHYIAAGINHPSLAQLLAEAKDGAEREAGRLMADIVPGHPEPGLAARALLAAADGLAMRVLIGSLTGAQAERTLRAEIDRLLTPSNAG</sequence>
<dbReference type="AlphaFoldDB" id="A0A543AS57"/>
<evidence type="ECO:0000259" key="6">
    <source>
        <dbReference type="PROSITE" id="PS50977"/>
    </source>
</evidence>
<evidence type="ECO:0000313" key="7">
    <source>
        <dbReference type="EMBL" id="TQL75408.1"/>
    </source>
</evidence>
<comment type="caution">
    <text evidence="7">The sequence shown here is derived from an EMBL/GenBank/DDBJ whole genome shotgun (WGS) entry which is preliminary data.</text>
</comment>
<protein>
    <submittedName>
        <fullName evidence="7">TetR family transcriptional regulator</fullName>
    </submittedName>
</protein>
<name>A0A543AS57_9ACTN</name>